<dbReference type="SUPFAM" id="SSF50156">
    <property type="entry name" value="PDZ domain-like"/>
    <property type="match status" value="1"/>
</dbReference>
<dbReference type="InterPro" id="IPR005151">
    <property type="entry name" value="Tail-specific_protease"/>
</dbReference>
<dbReference type="InterPro" id="IPR036034">
    <property type="entry name" value="PDZ_sf"/>
</dbReference>
<evidence type="ECO:0000256" key="6">
    <source>
        <dbReference type="SAM" id="MobiDB-lite"/>
    </source>
</evidence>
<keyword evidence="10" id="KW-1185">Reference proteome</keyword>
<dbReference type="SMART" id="SM00228">
    <property type="entry name" value="PDZ"/>
    <property type="match status" value="1"/>
</dbReference>
<protein>
    <submittedName>
        <fullName evidence="9">S41 family peptidase</fullName>
    </submittedName>
</protein>
<dbReference type="Gene3D" id="3.30.750.44">
    <property type="match status" value="1"/>
</dbReference>
<comment type="caution">
    <text evidence="9">The sequence shown here is derived from an EMBL/GenBank/DDBJ whole genome shotgun (WGS) entry which is preliminary data.</text>
</comment>
<feature type="region of interest" description="Disordered" evidence="6">
    <location>
        <begin position="370"/>
        <end position="389"/>
    </location>
</feature>
<dbReference type="SMART" id="SM00245">
    <property type="entry name" value="TSPc"/>
    <property type="match status" value="1"/>
</dbReference>
<organism evidence="9 10">
    <name type="scientific">Thiovibrio frasassiensis</name>
    <dbReference type="NCBI Taxonomy" id="2984131"/>
    <lineage>
        <taxon>Bacteria</taxon>
        <taxon>Pseudomonadati</taxon>
        <taxon>Thermodesulfobacteriota</taxon>
        <taxon>Desulfobulbia</taxon>
        <taxon>Desulfobulbales</taxon>
        <taxon>Thiovibrionaceae</taxon>
        <taxon>Thiovibrio</taxon>
    </lineage>
</organism>
<dbReference type="PROSITE" id="PS50106">
    <property type="entry name" value="PDZ"/>
    <property type="match status" value="1"/>
</dbReference>
<sequence>MKSSTKRSVIKNIVVSLCLASGSLLAWNYSTVTATTQDTYESLESFSKVLNLVQENYVEEVDSQKAIEGAIKGMLNSLDPHSSYMKPDDFKELQVETQGSFTGIGIEITMKDNILTVVSPIEGTPAFAKGLKAGDKIVKIGDEQTQDLSLMEAVKRLRGPKGSEVTISIHRKGWPDLKEITLIRDIIPIHSVKSKLLEPGYPYIRIINFQAQTTPDFKKALADLEKTGKIKGLIVDLRNNPGGLLDQSVKIADIFIDDGVIVSTKGRIKEQNSVFYARDNSTKYKFPLVVLVNEGSASASEIVAGALQDHKKAVIIGAQTFGKGSVQTIIPMDNGAGLRLTTARYYTPSGRSIQATGITPDIVIASAVSAAPEADEKSDEQDKKPKYLREKDLKHHIGNGLKKDVPQNEEEQPKSEKKPKPQVKTPESKEKAEIEDMSKDQQLNTALNLLKGLNVFGKK</sequence>
<keyword evidence="3 5" id="KW-0378">Hydrolase</keyword>
<feature type="chain" id="PRO_5040814345" evidence="7">
    <location>
        <begin position="27"/>
        <end position="459"/>
    </location>
</feature>
<feature type="domain" description="PDZ" evidence="8">
    <location>
        <begin position="90"/>
        <end position="158"/>
    </location>
</feature>
<dbReference type="PANTHER" id="PTHR32060">
    <property type="entry name" value="TAIL-SPECIFIC PROTEASE"/>
    <property type="match status" value="1"/>
</dbReference>
<comment type="similarity">
    <text evidence="1 5">Belongs to the peptidase S41A family.</text>
</comment>
<evidence type="ECO:0000313" key="9">
    <source>
        <dbReference type="EMBL" id="MDG4477036.1"/>
    </source>
</evidence>
<dbReference type="FunFam" id="3.90.226.10:FF:000029">
    <property type="entry name" value="Peptidase, S41 family"/>
    <property type="match status" value="1"/>
</dbReference>
<dbReference type="AlphaFoldDB" id="A0A9X4RMF4"/>
<dbReference type="FunFam" id="3.30.750.44:FF:000001">
    <property type="entry name" value="S41 family peptidase"/>
    <property type="match status" value="1"/>
</dbReference>
<gene>
    <name evidence="9" type="ORF">OLX77_12820</name>
</gene>
<feature type="signal peptide" evidence="7">
    <location>
        <begin position="1"/>
        <end position="26"/>
    </location>
</feature>
<name>A0A9X4RMF4_9BACT</name>
<dbReference type="GO" id="GO:0008236">
    <property type="term" value="F:serine-type peptidase activity"/>
    <property type="evidence" value="ECO:0007669"/>
    <property type="project" value="UniProtKB-KW"/>
</dbReference>
<feature type="region of interest" description="Disordered" evidence="6">
    <location>
        <begin position="394"/>
        <end position="440"/>
    </location>
</feature>
<dbReference type="NCBIfam" id="TIGR00225">
    <property type="entry name" value="prc"/>
    <property type="match status" value="1"/>
</dbReference>
<dbReference type="PANTHER" id="PTHR32060:SF30">
    <property type="entry name" value="CARBOXY-TERMINAL PROCESSING PROTEASE CTPA"/>
    <property type="match status" value="1"/>
</dbReference>
<feature type="compositionally biased region" description="Basic and acidic residues" evidence="6">
    <location>
        <begin position="394"/>
        <end position="419"/>
    </location>
</feature>
<dbReference type="Gene3D" id="2.30.42.10">
    <property type="match status" value="1"/>
</dbReference>
<dbReference type="InterPro" id="IPR004447">
    <property type="entry name" value="Peptidase_S41A"/>
</dbReference>
<evidence type="ECO:0000256" key="7">
    <source>
        <dbReference type="SAM" id="SignalP"/>
    </source>
</evidence>
<dbReference type="CDD" id="cd07560">
    <property type="entry name" value="Peptidase_S41_CPP"/>
    <property type="match status" value="1"/>
</dbReference>
<evidence type="ECO:0000256" key="1">
    <source>
        <dbReference type="ARBA" id="ARBA00009179"/>
    </source>
</evidence>
<evidence type="ECO:0000256" key="5">
    <source>
        <dbReference type="RuleBase" id="RU004404"/>
    </source>
</evidence>
<evidence type="ECO:0000256" key="4">
    <source>
        <dbReference type="ARBA" id="ARBA00022825"/>
    </source>
</evidence>
<accession>A0A9X4RMF4</accession>
<dbReference type="GO" id="GO:0030288">
    <property type="term" value="C:outer membrane-bounded periplasmic space"/>
    <property type="evidence" value="ECO:0007669"/>
    <property type="project" value="TreeGrafter"/>
</dbReference>
<dbReference type="FunFam" id="2.30.42.10:FF:000063">
    <property type="entry name" value="Peptidase, S41 family"/>
    <property type="match status" value="1"/>
</dbReference>
<dbReference type="GO" id="GO:0007165">
    <property type="term" value="P:signal transduction"/>
    <property type="evidence" value="ECO:0007669"/>
    <property type="project" value="TreeGrafter"/>
</dbReference>
<dbReference type="Gene3D" id="3.90.226.10">
    <property type="entry name" value="2-enoyl-CoA Hydratase, Chain A, domain 1"/>
    <property type="match status" value="1"/>
</dbReference>
<proteinExistence type="inferred from homology"/>
<dbReference type="EMBL" id="JAPHEH010000001">
    <property type="protein sequence ID" value="MDG4477036.1"/>
    <property type="molecule type" value="Genomic_DNA"/>
</dbReference>
<evidence type="ECO:0000313" key="10">
    <source>
        <dbReference type="Proteomes" id="UP001154240"/>
    </source>
</evidence>
<dbReference type="InterPro" id="IPR001478">
    <property type="entry name" value="PDZ"/>
</dbReference>
<dbReference type="InterPro" id="IPR055210">
    <property type="entry name" value="CtpA/B_N"/>
</dbReference>
<feature type="compositionally biased region" description="Basic and acidic residues" evidence="6">
    <location>
        <begin position="426"/>
        <end position="439"/>
    </location>
</feature>
<feature type="compositionally biased region" description="Basic and acidic residues" evidence="6">
    <location>
        <begin position="380"/>
        <end position="389"/>
    </location>
</feature>
<reference evidence="9" key="1">
    <citation type="journal article" date="2022" name="bioRxiv">
        <title>Thiovibrio frasassiensisgen. nov., sp. nov., an autotrophic, elemental sulfur disproportionating bacterium isolated from sulfidic karst sediment, and proposal of Thiovibrionaceae fam. nov.</title>
        <authorList>
            <person name="Aronson H."/>
            <person name="Thomas C."/>
            <person name="Bhattacharyya M."/>
            <person name="Eckstein S."/>
            <person name="Jensen S."/>
            <person name="Barco R."/>
            <person name="Macalady J."/>
            <person name="Amend J."/>
        </authorList>
    </citation>
    <scope>NUCLEOTIDE SEQUENCE</scope>
    <source>
        <strain evidence="9">RS19-109</strain>
    </source>
</reference>
<dbReference type="InterPro" id="IPR029045">
    <property type="entry name" value="ClpP/crotonase-like_dom_sf"/>
</dbReference>
<dbReference type="RefSeq" id="WP_307634001.1">
    <property type="nucleotide sequence ID" value="NZ_JAPHEH010000001.1"/>
</dbReference>
<dbReference type="GO" id="GO:0006508">
    <property type="term" value="P:proteolysis"/>
    <property type="evidence" value="ECO:0007669"/>
    <property type="project" value="UniProtKB-KW"/>
</dbReference>
<dbReference type="Pfam" id="PF03572">
    <property type="entry name" value="Peptidase_S41"/>
    <property type="match status" value="1"/>
</dbReference>
<dbReference type="Pfam" id="PF13180">
    <property type="entry name" value="PDZ_2"/>
    <property type="match status" value="1"/>
</dbReference>
<keyword evidence="4 5" id="KW-0720">Serine protease</keyword>
<keyword evidence="7" id="KW-0732">Signal</keyword>
<dbReference type="SUPFAM" id="SSF52096">
    <property type="entry name" value="ClpP/crotonase"/>
    <property type="match status" value="1"/>
</dbReference>
<evidence type="ECO:0000256" key="2">
    <source>
        <dbReference type="ARBA" id="ARBA00022670"/>
    </source>
</evidence>
<reference evidence="9" key="2">
    <citation type="submission" date="2022-10" db="EMBL/GenBank/DDBJ databases">
        <authorList>
            <person name="Aronson H.S."/>
        </authorList>
    </citation>
    <scope>NUCLEOTIDE SEQUENCE</scope>
    <source>
        <strain evidence="9">RS19-109</strain>
    </source>
</reference>
<dbReference type="Proteomes" id="UP001154240">
    <property type="component" value="Unassembled WGS sequence"/>
</dbReference>
<evidence type="ECO:0000259" key="8">
    <source>
        <dbReference type="PROSITE" id="PS50106"/>
    </source>
</evidence>
<keyword evidence="2 5" id="KW-0645">Protease</keyword>
<dbReference type="CDD" id="cd06782">
    <property type="entry name" value="cpPDZ_CPP-like"/>
    <property type="match status" value="1"/>
</dbReference>
<dbReference type="Pfam" id="PF22694">
    <property type="entry name" value="CtpB_N-like"/>
    <property type="match status" value="1"/>
</dbReference>
<dbReference type="GO" id="GO:0004175">
    <property type="term" value="F:endopeptidase activity"/>
    <property type="evidence" value="ECO:0007669"/>
    <property type="project" value="TreeGrafter"/>
</dbReference>
<evidence type="ECO:0000256" key="3">
    <source>
        <dbReference type="ARBA" id="ARBA00022801"/>
    </source>
</evidence>